<keyword evidence="1" id="KW-0998">Cell outer membrane</keyword>
<keyword evidence="5" id="KW-1185">Reference proteome</keyword>
<dbReference type="NCBIfam" id="TIGR04056">
    <property type="entry name" value="OMP_RagA_SusC"/>
    <property type="match status" value="1"/>
</dbReference>
<keyword evidence="1" id="KW-0472">Membrane</keyword>
<comment type="subcellular location">
    <subcellularLocation>
        <location evidence="1">Cell outer membrane</location>
        <topology evidence="1">Multi-pass membrane protein</topology>
    </subcellularLocation>
</comment>
<dbReference type="EMBL" id="SGXA01000001">
    <property type="protein sequence ID" value="RZS74214.1"/>
    <property type="molecule type" value="Genomic_DNA"/>
</dbReference>
<protein>
    <submittedName>
        <fullName evidence="4">TonB-linked SusC/RagA family outer membrane protein</fullName>
    </submittedName>
</protein>
<evidence type="ECO:0000313" key="4">
    <source>
        <dbReference type="EMBL" id="RZS74214.1"/>
    </source>
</evidence>
<dbReference type="InterPro" id="IPR039426">
    <property type="entry name" value="TonB-dep_rcpt-like"/>
</dbReference>
<feature type="domain" description="TonB-dependent receptor plug" evidence="3">
    <location>
        <begin position="134"/>
        <end position="242"/>
    </location>
</feature>
<reference evidence="4 5" key="1">
    <citation type="submission" date="2019-02" db="EMBL/GenBank/DDBJ databases">
        <title>Genomic Encyclopedia of Type Strains, Phase IV (KMG-IV): sequencing the most valuable type-strain genomes for metagenomic binning, comparative biology and taxonomic classification.</title>
        <authorList>
            <person name="Goeker M."/>
        </authorList>
    </citation>
    <scope>NUCLEOTIDE SEQUENCE [LARGE SCALE GENOMIC DNA]</scope>
    <source>
        <strain evidence="4 5">DSM 18116</strain>
    </source>
</reference>
<dbReference type="NCBIfam" id="TIGR04057">
    <property type="entry name" value="SusC_RagA_signa"/>
    <property type="match status" value="1"/>
</dbReference>
<dbReference type="Proteomes" id="UP000293874">
    <property type="component" value="Unassembled WGS sequence"/>
</dbReference>
<dbReference type="AlphaFoldDB" id="A0A4Q7N0X7"/>
<dbReference type="SUPFAM" id="SSF56935">
    <property type="entry name" value="Porins"/>
    <property type="match status" value="1"/>
</dbReference>
<dbReference type="InterPro" id="IPR023997">
    <property type="entry name" value="TonB-dep_OMP_SusC/RagA_CS"/>
</dbReference>
<accession>A0A4Q7N0X7</accession>
<dbReference type="Gene3D" id="2.60.40.1120">
    <property type="entry name" value="Carboxypeptidase-like, regulatory domain"/>
    <property type="match status" value="1"/>
</dbReference>
<name>A0A4Q7N0X7_9BACT</name>
<comment type="caution">
    <text evidence="4">The sequence shown here is derived from an EMBL/GenBank/DDBJ whole genome shotgun (WGS) entry which is preliminary data.</text>
</comment>
<dbReference type="FunFam" id="2.170.130.10:FF:000003">
    <property type="entry name" value="SusC/RagA family TonB-linked outer membrane protein"/>
    <property type="match status" value="1"/>
</dbReference>
<dbReference type="PROSITE" id="PS52016">
    <property type="entry name" value="TONB_DEPENDENT_REC_3"/>
    <property type="match status" value="1"/>
</dbReference>
<dbReference type="SUPFAM" id="SSF49464">
    <property type="entry name" value="Carboxypeptidase regulatory domain-like"/>
    <property type="match status" value="1"/>
</dbReference>
<dbReference type="Pfam" id="PF13715">
    <property type="entry name" value="CarbopepD_reg_2"/>
    <property type="match status" value="1"/>
</dbReference>
<sequence>MKIRFACLRFRKRLPYPFLAFLLLSLSLFSFSLQADAQSNGGLSGYVMDSTTRLPINGVSVVIKGTRQGTTTDKSGVFHLDISGSQALLEFSFVGYKSKELVVAKGKAATVYLSTIIDTFGAVVVTAFGRKERKEAVVGSVTSIQPGELKIPASNLTNALAGKIAGVIGFQRGGQPGMDNSQFFIRGVTTLGYSNSPLILVDNVELTANDLARLQVDDIASFSILKDASAAALYGARGANGVILVTTKEGKAGKAKVELRAETAISAPTKSIKLADPVTYMRMYNEAVTTRTPGVGKYYQPNEIIGTQKNLEGAGGIYPILYPAVDWMDAIFKDQTQTYRANFSVSGGNNLAKYYIAGSYSRDNGILEMNPVNNFNSGMKFENYQLRANTSIKATSTTEVGVRLWGNFNEYMGPISNQGGGFATDLYSQVLHSIPVGFPAYWQPDSANRNTKHILFGNRIDANSQLQSNPYASLMRGYKTFSESRISAQFEVNQNLKFITPGLTFFGMFSTNRYSYFDVSRSYSPFYYDVQRATVDEKTGAYRLNWLNNQPGQAQEYLSYQEGPKWLNTYVYMLGRLDYSQTFGDHSVGGSLVGNRQQTLTANGSDLQSSLPNRNLGVSGRASYSYDNRYFAEFNFGYNGSEKFAPAHRFGFFPTIGAGWVVSNEKFWKGRVSEILTRLKFRGSYGLVGNDAIGDPKTQRFFYLSTVEPNNGPRSYFGTNNSVSMAGTVIKAYPNPDVTWETSRKSNLAVEATFFDKLNIIAEVYRERRYNILVSRGYIPITVGIESAALNNLRANLGKANSEGFDFSINYREDFKNGLWASVLGNFTATRNKAVHLEEPEYPNAWSYRTGRMINQPFGFIAERLFVDDKEAANSPVQNFGDFLPRGGDIKYRDINQDGVINQEDMVPIGLPSTPQIIYGFGFSVGYKNFDMSAFFQGSARSSFFIDPTARTDFDYGIFGTAPFANNAQILQAYADNHWSEENQNLYALWPRLSTYEIQNNQQTSTWWLRNGSFIRLKSVEAGFTFPKRWSNAIYLSNMRIYFSGLNLLTFSSFKLWDPELAGNGFAYPVQKVFNVGLKLDL</sequence>
<dbReference type="Pfam" id="PF07715">
    <property type="entry name" value="Plug"/>
    <property type="match status" value="1"/>
</dbReference>
<proteinExistence type="inferred from homology"/>
<keyword evidence="1" id="KW-1134">Transmembrane beta strand</keyword>
<gene>
    <name evidence="4" type="ORF">EV199_0058</name>
</gene>
<keyword evidence="1" id="KW-0813">Transport</keyword>
<feature type="chain" id="PRO_5020220778" evidence="2">
    <location>
        <begin position="38"/>
        <end position="1082"/>
    </location>
</feature>
<dbReference type="OrthoDB" id="721000at2"/>
<dbReference type="InterPro" id="IPR037066">
    <property type="entry name" value="Plug_dom_sf"/>
</dbReference>
<dbReference type="RefSeq" id="WP_130538692.1">
    <property type="nucleotide sequence ID" value="NZ_CP042431.1"/>
</dbReference>
<feature type="signal peptide" evidence="2">
    <location>
        <begin position="1"/>
        <end position="37"/>
    </location>
</feature>
<dbReference type="InterPro" id="IPR008969">
    <property type="entry name" value="CarboxyPept-like_regulatory"/>
</dbReference>
<comment type="similarity">
    <text evidence="1">Belongs to the TonB-dependent receptor family.</text>
</comment>
<keyword evidence="1" id="KW-0812">Transmembrane</keyword>
<evidence type="ECO:0000256" key="2">
    <source>
        <dbReference type="SAM" id="SignalP"/>
    </source>
</evidence>
<dbReference type="GO" id="GO:0009279">
    <property type="term" value="C:cell outer membrane"/>
    <property type="evidence" value="ECO:0007669"/>
    <property type="project" value="UniProtKB-SubCell"/>
</dbReference>
<evidence type="ECO:0000313" key="5">
    <source>
        <dbReference type="Proteomes" id="UP000293874"/>
    </source>
</evidence>
<dbReference type="Gene3D" id="2.170.130.10">
    <property type="entry name" value="TonB-dependent receptor, plug domain"/>
    <property type="match status" value="1"/>
</dbReference>
<dbReference type="InterPro" id="IPR012910">
    <property type="entry name" value="Plug_dom"/>
</dbReference>
<organism evidence="4 5">
    <name type="scientific">Pseudobacter ginsenosidimutans</name>
    <dbReference type="NCBI Taxonomy" id="661488"/>
    <lineage>
        <taxon>Bacteria</taxon>
        <taxon>Pseudomonadati</taxon>
        <taxon>Bacteroidota</taxon>
        <taxon>Chitinophagia</taxon>
        <taxon>Chitinophagales</taxon>
        <taxon>Chitinophagaceae</taxon>
        <taxon>Pseudobacter</taxon>
    </lineage>
</organism>
<keyword evidence="2" id="KW-0732">Signal</keyword>
<evidence type="ECO:0000259" key="3">
    <source>
        <dbReference type="Pfam" id="PF07715"/>
    </source>
</evidence>
<evidence type="ECO:0000256" key="1">
    <source>
        <dbReference type="PROSITE-ProRule" id="PRU01360"/>
    </source>
</evidence>
<dbReference type="InterPro" id="IPR023996">
    <property type="entry name" value="TonB-dep_OMP_SusC/RagA"/>
</dbReference>